<dbReference type="Proteomes" id="UP000270190">
    <property type="component" value="Unassembled WGS sequence"/>
</dbReference>
<dbReference type="EMBL" id="OUNC01000012">
    <property type="protein sequence ID" value="SPP28392.1"/>
    <property type="molecule type" value="Genomic_DNA"/>
</dbReference>
<accession>A0A2X0S6P2</accession>
<name>A0A2X0S6P2_BROTH</name>
<proteinExistence type="predicted"/>
<organism evidence="1 2">
    <name type="scientific">Brochothrix thermosphacta</name>
    <name type="common">Microbacterium thermosphactum</name>
    <dbReference type="NCBI Taxonomy" id="2756"/>
    <lineage>
        <taxon>Bacteria</taxon>
        <taxon>Bacillati</taxon>
        <taxon>Bacillota</taxon>
        <taxon>Bacilli</taxon>
        <taxon>Bacillales</taxon>
        <taxon>Listeriaceae</taxon>
        <taxon>Brochothrix</taxon>
    </lineage>
</organism>
<evidence type="ECO:0000313" key="2">
    <source>
        <dbReference type="Proteomes" id="UP000270190"/>
    </source>
</evidence>
<protein>
    <submittedName>
        <fullName evidence="1">Uncharacterized protein</fullName>
    </submittedName>
</protein>
<reference evidence="2" key="1">
    <citation type="submission" date="2018-04" db="EMBL/GenBank/DDBJ databases">
        <authorList>
            <person name="Illikoud N."/>
        </authorList>
    </citation>
    <scope>NUCLEOTIDE SEQUENCE [LARGE SCALE GENOMIC DNA]</scope>
</reference>
<evidence type="ECO:0000313" key="1">
    <source>
        <dbReference type="EMBL" id="SPP28392.1"/>
    </source>
</evidence>
<dbReference type="AlphaFoldDB" id="A0A2X0S6P2"/>
<sequence length="24" mass="3100">MPEYEMKVKVFFTIEKQRESLFYR</sequence>
<gene>
    <name evidence="1" type="ORF">BTBSAS_20262</name>
</gene>